<dbReference type="InterPro" id="IPR021109">
    <property type="entry name" value="Peptidase_aspartic_dom_sf"/>
</dbReference>
<dbReference type="PANTHER" id="PTHR47966:SF51">
    <property type="entry name" value="BETA-SITE APP-CLEAVING ENZYME, ISOFORM A-RELATED"/>
    <property type="match status" value="1"/>
</dbReference>
<keyword evidence="4" id="KW-0378">Hydrolase</keyword>
<dbReference type="Pfam" id="PF00026">
    <property type="entry name" value="Asp"/>
    <property type="match status" value="1"/>
</dbReference>
<dbReference type="Proteomes" id="UP001201812">
    <property type="component" value="Unassembled WGS sequence"/>
</dbReference>
<organism evidence="4 5">
    <name type="scientific">Ditylenchus destructor</name>
    <dbReference type="NCBI Taxonomy" id="166010"/>
    <lineage>
        <taxon>Eukaryota</taxon>
        <taxon>Metazoa</taxon>
        <taxon>Ecdysozoa</taxon>
        <taxon>Nematoda</taxon>
        <taxon>Chromadorea</taxon>
        <taxon>Rhabditida</taxon>
        <taxon>Tylenchina</taxon>
        <taxon>Tylenchomorpha</taxon>
        <taxon>Sphaerularioidea</taxon>
        <taxon>Anguinidae</taxon>
        <taxon>Anguininae</taxon>
        <taxon>Ditylenchus</taxon>
    </lineage>
</organism>
<dbReference type="InterPro" id="IPR034164">
    <property type="entry name" value="Pepsin-like_dom"/>
</dbReference>
<evidence type="ECO:0000256" key="2">
    <source>
        <dbReference type="SAM" id="SignalP"/>
    </source>
</evidence>
<name>A0AAD4MJ57_9BILA</name>
<dbReference type="InterPro" id="IPR033121">
    <property type="entry name" value="PEPTIDASE_A1"/>
</dbReference>
<comment type="caution">
    <text evidence="4">The sequence shown here is derived from an EMBL/GenBank/DDBJ whole genome shotgun (WGS) entry which is preliminary data.</text>
</comment>
<accession>A0AAD4MJ57</accession>
<dbReference type="AlphaFoldDB" id="A0AAD4MJ57"/>
<dbReference type="GO" id="GO:0006508">
    <property type="term" value="P:proteolysis"/>
    <property type="evidence" value="ECO:0007669"/>
    <property type="project" value="UniProtKB-KW"/>
</dbReference>
<feature type="signal peptide" evidence="2">
    <location>
        <begin position="1"/>
        <end position="24"/>
    </location>
</feature>
<dbReference type="EMBL" id="JAKKPZ010000521">
    <property type="protein sequence ID" value="KAI1694343.1"/>
    <property type="molecule type" value="Genomic_DNA"/>
</dbReference>
<protein>
    <submittedName>
        <fullName evidence="4">Eukaryotic aspartyl protease domain-containing protein</fullName>
    </submittedName>
</protein>
<gene>
    <name evidence="4" type="ORF">DdX_20158</name>
</gene>
<comment type="similarity">
    <text evidence="1">Belongs to the peptidase A1 family.</text>
</comment>
<proteinExistence type="inferred from homology"/>
<evidence type="ECO:0000313" key="4">
    <source>
        <dbReference type="EMBL" id="KAI1694343.1"/>
    </source>
</evidence>
<dbReference type="GO" id="GO:0004190">
    <property type="term" value="F:aspartic-type endopeptidase activity"/>
    <property type="evidence" value="ECO:0007669"/>
    <property type="project" value="InterPro"/>
</dbReference>
<evidence type="ECO:0000259" key="3">
    <source>
        <dbReference type="PROSITE" id="PS51767"/>
    </source>
</evidence>
<dbReference type="PANTHER" id="PTHR47966">
    <property type="entry name" value="BETA-SITE APP-CLEAVING ENZYME, ISOFORM A-RELATED"/>
    <property type="match status" value="1"/>
</dbReference>
<evidence type="ECO:0000313" key="5">
    <source>
        <dbReference type="Proteomes" id="UP001201812"/>
    </source>
</evidence>
<dbReference type="SUPFAM" id="SSF50630">
    <property type="entry name" value="Acid proteases"/>
    <property type="match status" value="1"/>
</dbReference>
<keyword evidence="5" id="KW-1185">Reference proteome</keyword>
<keyword evidence="4" id="KW-0645">Protease</keyword>
<evidence type="ECO:0000256" key="1">
    <source>
        <dbReference type="ARBA" id="ARBA00007447"/>
    </source>
</evidence>
<feature type="domain" description="Peptidase A1" evidence="3">
    <location>
        <begin position="92"/>
        <end position="425"/>
    </location>
</feature>
<keyword evidence="2" id="KW-0732">Signal</keyword>
<dbReference type="CDD" id="cd05471">
    <property type="entry name" value="pepsin_like"/>
    <property type="match status" value="1"/>
</dbReference>
<feature type="chain" id="PRO_5041984038" evidence="2">
    <location>
        <begin position="25"/>
        <end position="438"/>
    </location>
</feature>
<dbReference type="Gene3D" id="2.40.70.10">
    <property type="entry name" value="Acid Proteases"/>
    <property type="match status" value="2"/>
</dbReference>
<reference evidence="4" key="1">
    <citation type="submission" date="2022-01" db="EMBL/GenBank/DDBJ databases">
        <title>Genome Sequence Resource for Two Populations of Ditylenchus destructor, the Migratory Endoparasitic Phytonematode.</title>
        <authorList>
            <person name="Zhang H."/>
            <person name="Lin R."/>
            <person name="Xie B."/>
        </authorList>
    </citation>
    <scope>NUCLEOTIDE SEQUENCE</scope>
    <source>
        <strain evidence="4">BazhouSP</strain>
    </source>
</reference>
<dbReference type="PROSITE" id="PS51767">
    <property type="entry name" value="PEPTIDASE_A1"/>
    <property type="match status" value="1"/>
</dbReference>
<sequence length="438" mass="48711">MDICSRISILLLALSTIIVQLANGLLHKIPIQIHKLPPEIAEQHFAQKYANNPEMLKLLTRSASLEVADDSPDKNNHTLPLSQNSGNWGTVQVANISVGTPPQWFTMEVDWFYDVNMEVIDSNATNIQNANNQALNVFNSSISSTYSQVAGGYYSMESGSNGHRGQDIVNANGQDLKITFGVLDYANYYYFRGYMIDAILGLSPADQRKGYQTANLTTVVKQIANQLDSPVVTIWSESSRGGDGTGQITLGALDTDHCERNWIFMPKTEISSYYSGYTVHLATMEGTWPNGTQETFKANVDVSIVPNVKGIIVDSDWVPLFRNISEAVWDEDVQEYVVDCDTTKLGNVTFRVGGHGYGKNSKTYNLTITGADYTSYYEYYDVCYLEIGTGVRSSNPYSMPVILGHNFARDHCLAYNVKDDKIGIADSKTRNTRFVDYD</sequence>
<dbReference type="InterPro" id="IPR001461">
    <property type="entry name" value="Aspartic_peptidase_A1"/>
</dbReference>